<evidence type="ECO:0000313" key="1">
    <source>
        <dbReference type="EMBL" id="SMC82878.1"/>
    </source>
</evidence>
<reference evidence="1" key="1">
    <citation type="submission" date="2017-04" db="EMBL/GenBank/DDBJ databases">
        <authorList>
            <person name="Varghese N."/>
            <person name="Submissions S."/>
        </authorList>
    </citation>
    <scope>NUCLEOTIDE SEQUENCE</scope>
    <source>
        <strain evidence="1">WTE2008</strain>
    </source>
</reference>
<organism evidence="1 2">
    <name type="scientific">Aristaeella lactis</name>
    <dbReference type="NCBI Taxonomy" id="3046383"/>
    <lineage>
        <taxon>Bacteria</taxon>
        <taxon>Bacillati</taxon>
        <taxon>Bacillota</taxon>
        <taxon>Clostridia</taxon>
        <taxon>Eubacteriales</taxon>
        <taxon>Aristaeellaceae</taxon>
        <taxon>Aristaeella</taxon>
    </lineage>
</organism>
<keyword evidence="2" id="KW-1185">Reference proteome</keyword>
<comment type="caution">
    <text evidence="1">The sequence shown here is derived from an EMBL/GenBank/DDBJ whole genome shotgun (WGS) entry which is preliminary data.</text>
</comment>
<name>A0AC61PPH4_9FIRM</name>
<dbReference type="EMBL" id="FWXZ01000007">
    <property type="protein sequence ID" value="SMC82878.1"/>
    <property type="molecule type" value="Genomic_DNA"/>
</dbReference>
<dbReference type="Proteomes" id="UP000192328">
    <property type="component" value="Unassembled WGS sequence"/>
</dbReference>
<accession>A0AC61PPH4</accession>
<sequence>MSKKIIAMLTALVMILGCTGALAENTKHERVYVVAGADGSVKSITDSIRLENTDGLDELTDRTMLTDILNVGGNETFTLEGETLVWKANGKNVIYQGASAKAPAVVPVVTLTLDGEEISVADLKEKTGEAVLTVTYRTEGQAPALVLSALLLPEEGISDLKTENAAVLTEAERSVLVGWAVPNMDPSLQLPVSFSAVFHADHADLGWMMTFCSSDPLEAACRELDARIDGMDPEALLKDVTVLLTALKDGADLPETEGMTKEIVGKINELNKGLKDLDASALQLAEGAQQVAEGSAALDTGLAALKGNNDTLNNGAEQLFAAILNTANDQIAASGLADAGITIPVLTAENYAEILDGVIAQLDPDTLKAAASAKIAEEVRKQVAAKEDQIRAGVLEAVKGKVLEAVLKAAGFEMTAEQYAAALKGGLVSKEQAAQVDTAVEAQMKSEAILAQTEAAVQEQIEKLVTENTEAYLAKDETITAKLAQAAAAREQLLALKEKLDQVNTFVTGLKDYTDGVAQASDAAVTLSAGATLVSTGASTLQETGTKTLKDSILTAEKSAAVNLLPLVEKNLTGVLNAWKTTKDHLTDTGYDLKPEGMDEETVYIIRTDLK</sequence>
<evidence type="ECO:0000313" key="2">
    <source>
        <dbReference type="Proteomes" id="UP000192328"/>
    </source>
</evidence>
<protein>
    <submittedName>
        <fullName evidence="1">Membrane protein</fullName>
    </submittedName>
</protein>
<proteinExistence type="predicted"/>
<gene>
    <name evidence="1" type="ORF">SAMN06297397_2740</name>
</gene>